<evidence type="ECO:0000259" key="1">
    <source>
        <dbReference type="Pfam" id="PF22262"/>
    </source>
</evidence>
<dbReference type="RefSeq" id="WP_101716708.1">
    <property type="nucleotide sequence ID" value="NZ_PJRS01000010.1"/>
</dbReference>
<dbReference type="AlphaFoldDB" id="A0A2N5DQ72"/>
<dbReference type="OrthoDB" id="7210727at2"/>
<organism evidence="2 3">
    <name type="scientific">Caulobacter zeae</name>
    <dbReference type="NCBI Taxonomy" id="2055137"/>
    <lineage>
        <taxon>Bacteria</taxon>
        <taxon>Pseudomonadati</taxon>
        <taxon>Pseudomonadota</taxon>
        <taxon>Alphaproteobacteria</taxon>
        <taxon>Caulobacterales</taxon>
        <taxon>Caulobacteraceae</taxon>
        <taxon>Caulobacter</taxon>
    </lineage>
</organism>
<keyword evidence="3" id="KW-1185">Reference proteome</keyword>
<dbReference type="Proteomes" id="UP000234479">
    <property type="component" value="Unassembled WGS sequence"/>
</dbReference>
<protein>
    <recommendedName>
        <fullName evidence="1">DUF6950 domain-containing protein</fullName>
    </recommendedName>
</protein>
<reference evidence="2 3" key="1">
    <citation type="submission" date="2017-12" db="EMBL/GenBank/DDBJ databases">
        <title>The genome sequence of Caulobacter sp. 410.</title>
        <authorList>
            <person name="Gao J."/>
            <person name="Mao X."/>
            <person name="Sun J."/>
        </authorList>
    </citation>
    <scope>NUCLEOTIDE SEQUENCE [LARGE SCALE GENOMIC DNA]</scope>
    <source>
        <strain evidence="2 3">410</strain>
    </source>
</reference>
<name>A0A2N5DQ72_9CAUL</name>
<comment type="caution">
    <text evidence="2">The sequence shown here is derived from an EMBL/GenBank/DDBJ whole genome shotgun (WGS) entry which is preliminary data.</text>
</comment>
<gene>
    <name evidence="2" type="ORF">SGCZBJ_03870</name>
</gene>
<feature type="domain" description="DUF6950" evidence="1">
    <location>
        <begin position="9"/>
        <end position="120"/>
    </location>
</feature>
<dbReference type="EMBL" id="PJRS01000010">
    <property type="protein sequence ID" value="PLR28155.1"/>
    <property type="molecule type" value="Genomic_DNA"/>
</dbReference>
<accession>A0A2N5DQ72</accession>
<evidence type="ECO:0000313" key="3">
    <source>
        <dbReference type="Proteomes" id="UP000234479"/>
    </source>
</evidence>
<evidence type="ECO:0000313" key="2">
    <source>
        <dbReference type="EMBL" id="PLR28155.1"/>
    </source>
</evidence>
<sequence>MTTLLRRHAAADAVVRRFKDRPLRAGTNDCVRMASFVLRKLGYGSKLPKSGEYRSMVGGLRRLNALGFDSVEAALDSMGLVRTTLARALPGDIIAVPGEDALPALWIALPNGRALGWHQDSDCCAIIQPTLTDAIVWSVI</sequence>
<dbReference type="Pfam" id="PF22262">
    <property type="entry name" value="DUF6950"/>
    <property type="match status" value="1"/>
</dbReference>
<dbReference type="InterPro" id="IPR053802">
    <property type="entry name" value="DUF6950"/>
</dbReference>
<proteinExistence type="predicted"/>